<accession>A0A1H2VDX4</accession>
<feature type="domain" description="Aldehyde dehydrogenase" evidence="8">
    <location>
        <begin position="20"/>
        <end position="481"/>
    </location>
</feature>
<dbReference type="AlphaFoldDB" id="A0A1H2VDX4"/>
<keyword evidence="3 7" id="KW-0560">Oxidoreductase</keyword>
<dbReference type="PANTHER" id="PTHR43521">
    <property type="entry name" value="ALPHA-AMINOADIPIC SEMIALDEHYDE DEHYDROGENASE"/>
    <property type="match status" value="1"/>
</dbReference>
<evidence type="ECO:0000256" key="4">
    <source>
        <dbReference type="ARBA" id="ARBA00023027"/>
    </source>
</evidence>
<evidence type="ECO:0000313" key="10">
    <source>
        <dbReference type="Proteomes" id="UP000198539"/>
    </source>
</evidence>
<dbReference type="SUPFAM" id="SSF53720">
    <property type="entry name" value="ALDH-like"/>
    <property type="match status" value="1"/>
</dbReference>
<dbReference type="InterPro" id="IPR044638">
    <property type="entry name" value="ALDH7A1-like"/>
</dbReference>
<dbReference type="OrthoDB" id="9812625at2"/>
<evidence type="ECO:0000313" key="9">
    <source>
        <dbReference type="EMBL" id="SDW66502.1"/>
    </source>
</evidence>
<dbReference type="GO" id="GO:0004029">
    <property type="term" value="F:aldehyde dehydrogenase (NAD+) activity"/>
    <property type="evidence" value="ECO:0007669"/>
    <property type="project" value="UniProtKB-EC"/>
</dbReference>
<keyword evidence="4" id="KW-0520">NAD</keyword>
<evidence type="ECO:0000256" key="2">
    <source>
        <dbReference type="ARBA" id="ARBA00011881"/>
    </source>
</evidence>
<evidence type="ECO:0000259" key="8">
    <source>
        <dbReference type="Pfam" id="PF00171"/>
    </source>
</evidence>
<dbReference type="Gene3D" id="3.40.605.10">
    <property type="entry name" value="Aldehyde Dehydrogenase, Chain A, domain 1"/>
    <property type="match status" value="1"/>
</dbReference>
<feature type="active site" evidence="6">
    <location>
        <position position="254"/>
    </location>
</feature>
<dbReference type="EMBL" id="FNOM01000003">
    <property type="protein sequence ID" value="SDW66502.1"/>
    <property type="molecule type" value="Genomic_DNA"/>
</dbReference>
<keyword evidence="10" id="KW-1185">Reference proteome</keyword>
<evidence type="ECO:0000256" key="3">
    <source>
        <dbReference type="ARBA" id="ARBA00023002"/>
    </source>
</evidence>
<gene>
    <name evidence="9" type="ORF">SAMN04488238_10337</name>
</gene>
<dbReference type="PROSITE" id="PS00687">
    <property type="entry name" value="ALDEHYDE_DEHYDR_GLU"/>
    <property type="match status" value="1"/>
</dbReference>
<comment type="similarity">
    <text evidence="1 7">Belongs to the aldehyde dehydrogenase family.</text>
</comment>
<dbReference type="Proteomes" id="UP000198539">
    <property type="component" value="Unassembled WGS sequence"/>
</dbReference>
<name>A0A1H2VDX4_9RHOB</name>
<dbReference type="InterPro" id="IPR016163">
    <property type="entry name" value="Ald_DH_C"/>
</dbReference>
<evidence type="ECO:0000256" key="7">
    <source>
        <dbReference type="RuleBase" id="RU003345"/>
    </source>
</evidence>
<comment type="subunit">
    <text evidence="2">Homotetramer.</text>
</comment>
<proteinExistence type="inferred from homology"/>
<evidence type="ECO:0000256" key="1">
    <source>
        <dbReference type="ARBA" id="ARBA00009986"/>
    </source>
</evidence>
<evidence type="ECO:0000256" key="6">
    <source>
        <dbReference type="PROSITE-ProRule" id="PRU10007"/>
    </source>
</evidence>
<dbReference type="FunFam" id="3.40.309.10:FF:000018">
    <property type="entry name" value="Alpha-aminoadipic semialdehyde dehydrogenase"/>
    <property type="match status" value="1"/>
</dbReference>
<dbReference type="PANTHER" id="PTHR43521:SF1">
    <property type="entry name" value="ALPHA-AMINOADIPIC SEMIALDEHYDE DEHYDROGENASE"/>
    <property type="match status" value="1"/>
</dbReference>
<dbReference type="Pfam" id="PF00171">
    <property type="entry name" value="Aldedh"/>
    <property type="match status" value="1"/>
</dbReference>
<dbReference type="InterPro" id="IPR015590">
    <property type="entry name" value="Aldehyde_DH_dom"/>
</dbReference>
<dbReference type="InterPro" id="IPR016162">
    <property type="entry name" value="Ald_DH_N"/>
</dbReference>
<reference evidence="9 10" key="1">
    <citation type="submission" date="2016-10" db="EMBL/GenBank/DDBJ databases">
        <authorList>
            <person name="de Groot N.N."/>
        </authorList>
    </citation>
    <scope>NUCLEOTIDE SEQUENCE [LARGE SCALE GENOMIC DNA]</scope>
    <source>
        <strain evidence="9 10">CGMCC 1.8894</strain>
    </source>
</reference>
<dbReference type="InterPro" id="IPR016161">
    <property type="entry name" value="Ald_DH/histidinol_DH"/>
</dbReference>
<sequence length="500" mass="52945">MNHVDILAACGLTQNGLTGGTLSVTTPVDGSEIARLTPHSTTEARAMIDTAHAAFLEWRKVPAPRRGEFVRLLGEELRRQKASLGALVTLECGKILQEGLGEVQEMIDICDFAVGLSRQLYGLTIASERPGHAMRETWHPMGVCGVITAFNFPVAPWCWNAALALVCGDPVIWKPSEKTPLTALAVQNICERVRAEFGEDAPEGLTQVLVGERDLGAALTAHPSVAIVSATGSVPMGRAVAADLAKRLGRSILELGGNNAMIVAPSADLEMALRAIVFSAVGTAGQRCTSLRRLIVHEDVYDALIPRLVKTYEGLPVGDPLADGTLVGPLIDVQALAAMDAALNTARSEGGTVHGGGQILTDSHAAAAYVRPAIAEMPSQTAIVHHETFAPILYVVKYRDLDDAIAMQNAVPQGLSSCIFSTDVRETEYFLSTVGSDCGIANVNIGPSGAEIGGAFGGEKDTGGGRESGSDAWKGYMRRQTNTINYSRELPLAQGIRFDI</sequence>
<dbReference type="EC" id="1.2.1.3" evidence="5"/>
<protein>
    <recommendedName>
        <fullName evidence="5">aldehyde dehydrogenase (NAD(+))</fullName>
        <ecNumber evidence="5">1.2.1.3</ecNumber>
    </recommendedName>
</protein>
<dbReference type="Gene3D" id="3.40.309.10">
    <property type="entry name" value="Aldehyde Dehydrogenase, Chain A, domain 2"/>
    <property type="match status" value="1"/>
</dbReference>
<organism evidence="9 10">
    <name type="scientific">Roseicitreum antarcticum</name>
    <dbReference type="NCBI Taxonomy" id="564137"/>
    <lineage>
        <taxon>Bacteria</taxon>
        <taxon>Pseudomonadati</taxon>
        <taxon>Pseudomonadota</taxon>
        <taxon>Alphaproteobacteria</taxon>
        <taxon>Rhodobacterales</taxon>
        <taxon>Paracoccaceae</taxon>
        <taxon>Roseicitreum</taxon>
    </lineage>
</organism>
<dbReference type="CDD" id="cd07130">
    <property type="entry name" value="ALDH_F7_AASADH"/>
    <property type="match status" value="1"/>
</dbReference>
<evidence type="ECO:0000256" key="5">
    <source>
        <dbReference type="ARBA" id="ARBA00024226"/>
    </source>
</evidence>
<dbReference type="STRING" id="564137.SAMN04488238_10337"/>
<dbReference type="InterPro" id="IPR029510">
    <property type="entry name" value="Ald_DH_CS_GLU"/>
</dbReference>
<dbReference type="RefSeq" id="WP_092886388.1">
    <property type="nucleotide sequence ID" value="NZ_CP061498.1"/>
</dbReference>